<dbReference type="Pfam" id="PF02770">
    <property type="entry name" value="Acyl-CoA_dh_M"/>
    <property type="match status" value="1"/>
</dbReference>
<evidence type="ECO:0000256" key="2">
    <source>
        <dbReference type="ARBA" id="ARBA00005109"/>
    </source>
</evidence>
<keyword evidence="7 8" id="KW-0560">Oxidoreductase</keyword>
<comment type="cofactor">
    <cofactor evidence="1 8">
        <name>FAD</name>
        <dbReference type="ChEBI" id="CHEBI:57692"/>
    </cofactor>
</comment>
<evidence type="ECO:0000256" key="4">
    <source>
        <dbReference type="ARBA" id="ARBA00022456"/>
    </source>
</evidence>
<name>A0A0N0RFQ0_9CHLR</name>
<dbReference type="SUPFAM" id="SSF56645">
    <property type="entry name" value="Acyl-CoA dehydrogenase NM domain-like"/>
    <property type="match status" value="1"/>
</dbReference>
<comment type="caution">
    <text evidence="12">The sequence shown here is derived from an EMBL/GenBank/DDBJ whole genome shotgun (WGS) entry which is preliminary data.</text>
</comment>
<dbReference type="InterPro" id="IPR006089">
    <property type="entry name" value="Acyl-CoA_DH_CS"/>
</dbReference>
<protein>
    <submittedName>
        <fullName evidence="13">Acyl-CoA dehydrogenase</fullName>
    </submittedName>
</protein>
<dbReference type="FunFam" id="1.20.140.10:FF:000001">
    <property type="entry name" value="Acyl-CoA dehydrogenase"/>
    <property type="match status" value="1"/>
</dbReference>
<evidence type="ECO:0000313" key="12">
    <source>
        <dbReference type="EMBL" id="GAP63758.1"/>
    </source>
</evidence>
<feature type="domain" description="Acyl-CoA oxidase/dehydrogenase middle" evidence="10">
    <location>
        <begin position="125"/>
        <end position="219"/>
    </location>
</feature>
<reference evidence="12 14" key="1">
    <citation type="journal article" date="2015" name="Genome Announc.">
        <title>Draft Genome Sequence of a Heterotrophic Facultative Anaerobic Thermophilic Bacterium, Ardenticatena maritima Strain 110ST.</title>
        <authorList>
            <person name="Kawaichi S."/>
            <person name="Yoshida T."/>
            <person name="Sako Y."/>
            <person name="Nakamura R."/>
        </authorList>
    </citation>
    <scope>NUCLEOTIDE SEQUENCE [LARGE SCALE GENOMIC DNA]</scope>
    <source>
        <strain evidence="12 14">110S</strain>
    </source>
</reference>
<comment type="pathway">
    <text evidence="2">Amino-acid degradation; L-valine degradation.</text>
</comment>
<proteinExistence type="inferred from homology"/>
<organism evidence="12 14">
    <name type="scientific">Ardenticatena maritima</name>
    <dbReference type="NCBI Taxonomy" id="872965"/>
    <lineage>
        <taxon>Bacteria</taxon>
        <taxon>Bacillati</taxon>
        <taxon>Chloroflexota</taxon>
        <taxon>Ardenticatenia</taxon>
        <taxon>Ardenticatenales</taxon>
        <taxon>Ardenticatenaceae</taxon>
        <taxon>Ardenticatena</taxon>
    </lineage>
</organism>
<dbReference type="PATRIC" id="fig|872965.6.peg.1118"/>
<evidence type="ECO:0000256" key="6">
    <source>
        <dbReference type="ARBA" id="ARBA00022827"/>
    </source>
</evidence>
<feature type="domain" description="Acyl-CoA dehydrogenase/oxidase N-terminal" evidence="11">
    <location>
        <begin position="7"/>
        <end position="120"/>
    </location>
</feature>
<feature type="domain" description="Acyl-CoA dehydrogenase/oxidase C-terminal" evidence="9">
    <location>
        <begin position="233"/>
        <end position="378"/>
    </location>
</feature>
<dbReference type="RefSeq" id="WP_054493554.1">
    <property type="nucleotide sequence ID" value="NZ_BBZA01000188.1"/>
</dbReference>
<dbReference type="Gene3D" id="2.40.110.10">
    <property type="entry name" value="Butyryl-CoA Dehydrogenase, subunit A, domain 2"/>
    <property type="match status" value="1"/>
</dbReference>
<dbReference type="InterPro" id="IPR037069">
    <property type="entry name" value="AcylCoA_DH/ox_N_sf"/>
</dbReference>
<dbReference type="GO" id="GO:0009083">
    <property type="term" value="P:branched-chain amino acid catabolic process"/>
    <property type="evidence" value="ECO:0007669"/>
    <property type="project" value="UniProtKB-KW"/>
</dbReference>
<keyword evidence="14" id="KW-1185">Reference proteome</keyword>
<dbReference type="EMBL" id="LGKN01000004">
    <property type="protein sequence ID" value="KPL88285.1"/>
    <property type="molecule type" value="Genomic_DNA"/>
</dbReference>
<dbReference type="PANTHER" id="PTHR43884:SF12">
    <property type="entry name" value="ISOVALERYL-COA DEHYDROGENASE, MITOCHONDRIAL-RELATED"/>
    <property type="match status" value="1"/>
</dbReference>
<dbReference type="PANTHER" id="PTHR43884">
    <property type="entry name" value="ACYL-COA DEHYDROGENASE"/>
    <property type="match status" value="1"/>
</dbReference>
<evidence type="ECO:0000256" key="1">
    <source>
        <dbReference type="ARBA" id="ARBA00001974"/>
    </source>
</evidence>
<evidence type="ECO:0000256" key="3">
    <source>
        <dbReference type="ARBA" id="ARBA00009347"/>
    </source>
</evidence>
<dbReference type="InterPro" id="IPR009075">
    <property type="entry name" value="AcylCo_DH/oxidase_C"/>
</dbReference>
<evidence type="ECO:0000256" key="5">
    <source>
        <dbReference type="ARBA" id="ARBA00022630"/>
    </source>
</evidence>
<dbReference type="GO" id="GO:0003995">
    <property type="term" value="F:acyl-CoA dehydrogenase activity"/>
    <property type="evidence" value="ECO:0007669"/>
    <property type="project" value="InterPro"/>
</dbReference>
<keyword evidence="6 8" id="KW-0274">FAD</keyword>
<evidence type="ECO:0000256" key="8">
    <source>
        <dbReference type="RuleBase" id="RU362125"/>
    </source>
</evidence>
<comment type="similarity">
    <text evidence="3 8">Belongs to the acyl-CoA dehydrogenase family.</text>
</comment>
<dbReference type="InterPro" id="IPR009100">
    <property type="entry name" value="AcylCoA_DH/oxidase_NM_dom_sf"/>
</dbReference>
<dbReference type="SUPFAM" id="SSF47203">
    <property type="entry name" value="Acyl-CoA dehydrogenase C-terminal domain-like"/>
    <property type="match status" value="1"/>
</dbReference>
<evidence type="ECO:0000313" key="14">
    <source>
        <dbReference type="Proteomes" id="UP000037784"/>
    </source>
</evidence>
<gene>
    <name evidence="12" type="ORF">ARMA_2181</name>
    <name evidence="13" type="ORF">SE16_05465</name>
</gene>
<dbReference type="InParanoid" id="A0A0N0RFQ0"/>
<dbReference type="Gene3D" id="1.20.140.10">
    <property type="entry name" value="Butyryl-CoA Dehydrogenase, subunit A, domain 3"/>
    <property type="match status" value="1"/>
</dbReference>
<dbReference type="InterPro" id="IPR006091">
    <property type="entry name" value="Acyl-CoA_Oxase/DH_mid-dom"/>
</dbReference>
<evidence type="ECO:0000313" key="13">
    <source>
        <dbReference type="EMBL" id="KPL88285.1"/>
    </source>
</evidence>
<dbReference type="STRING" id="872965.SE16_05465"/>
<reference evidence="14" key="3">
    <citation type="submission" date="2015-08" db="EMBL/GenBank/DDBJ databases">
        <title>Draft Genome Sequence of a Heterotrophic Facultative Anaerobic Bacterium Ardenticatena maritima Strain 110S.</title>
        <authorList>
            <person name="Kawaichi S."/>
            <person name="Yoshida T."/>
            <person name="Sako Y."/>
            <person name="Nakamura R."/>
        </authorList>
    </citation>
    <scope>NUCLEOTIDE SEQUENCE [LARGE SCALE GENOMIC DNA]</scope>
    <source>
        <strain evidence="14">110S</strain>
    </source>
</reference>
<dbReference type="Proteomes" id="UP000050502">
    <property type="component" value="Unassembled WGS sequence"/>
</dbReference>
<evidence type="ECO:0000313" key="15">
    <source>
        <dbReference type="Proteomes" id="UP000050502"/>
    </source>
</evidence>
<evidence type="ECO:0000259" key="10">
    <source>
        <dbReference type="Pfam" id="PF02770"/>
    </source>
</evidence>
<evidence type="ECO:0000256" key="7">
    <source>
        <dbReference type="ARBA" id="ARBA00023002"/>
    </source>
</evidence>
<dbReference type="EMBL" id="BBZA01000188">
    <property type="protein sequence ID" value="GAP63758.1"/>
    <property type="molecule type" value="Genomic_DNA"/>
</dbReference>
<dbReference type="PIRSF" id="PIRSF016578">
    <property type="entry name" value="HsaA"/>
    <property type="match status" value="1"/>
</dbReference>
<dbReference type="PROSITE" id="PS00072">
    <property type="entry name" value="ACYL_COA_DH_1"/>
    <property type="match status" value="1"/>
</dbReference>
<dbReference type="Pfam" id="PF00441">
    <property type="entry name" value="Acyl-CoA_dh_1"/>
    <property type="match status" value="1"/>
</dbReference>
<dbReference type="Proteomes" id="UP000037784">
    <property type="component" value="Unassembled WGS sequence"/>
</dbReference>
<dbReference type="InterPro" id="IPR046373">
    <property type="entry name" value="Acyl-CoA_Oxase/DH_mid-dom_sf"/>
</dbReference>
<dbReference type="Pfam" id="PF02771">
    <property type="entry name" value="Acyl-CoA_dh_N"/>
    <property type="match status" value="1"/>
</dbReference>
<dbReference type="AlphaFoldDB" id="A0A0N0RFQ0"/>
<dbReference type="FunFam" id="2.40.110.10:FF:000001">
    <property type="entry name" value="Acyl-CoA dehydrogenase, mitochondrial"/>
    <property type="match status" value="1"/>
</dbReference>
<sequence>MDFSLSPQQMEFKRAVIEFAQSQLNDDFEHREQVGRFSQEAWCACARMGIQGLTIPETYGGMGQDILTATLVMEGLGYACRDNGLIFAINAQMWAVQHPILAFGTEEQKQTYLPPLCRGEMIGAHGMTEPEAGSDAYSLRTTARRDGDTYILNGSKTFVTNAPIADLFIIFASTAPEKGRMGISAFLVPADTPGLTVGRPLEKMGLRTSPMGEVFLDDVRIPAANRLGREGVGAAVFNSSMEYERACILASYVGVMERLLEESIAYARQRKQFGQPIGKFQSVANRIADMKVRLETARLLLYKVAWLKQQGKSAVMEAALAKLYLSEAFLETSLDAVRTFGGYGYMSEYGIEQNVRDALGGVLYSGTSDIQRVVIARLMGL</sequence>
<keyword evidence="4" id="KW-0101">Branched-chain amino acid catabolism</keyword>
<evidence type="ECO:0000259" key="11">
    <source>
        <dbReference type="Pfam" id="PF02771"/>
    </source>
</evidence>
<dbReference type="InterPro" id="IPR013786">
    <property type="entry name" value="AcylCoA_DH/ox_N"/>
</dbReference>
<evidence type="ECO:0000259" key="9">
    <source>
        <dbReference type="Pfam" id="PF00441"/>
    </source>
</evidence>
<reference evidence="13 15" key="2">
    <citation type="submission" date="2015-07" db="EMBL/GenBank/DDBJ databases">
        <title>Whole genome sequence of Ardenticatena maritima DSM 23922.</title>
        <authorList>
            <person name="Hemp J."/>
            <person name="Ward L.M."/>
            <person name="Pace L.A."/>
            <person name="Fischer W.W."/>
        </authorList>
    </citation>
    <scope>NUCLEOTIDE SEQUENCE [LARGE SCALE GENOMIC DNA]</scope>
    <source>
        <strain evidence="13 15">110S</strain>
    </source>
</reference>
<keyword evidence="5 8" id="KW-0285">Flavoprotein</keyword>
<dbReference type="Gene3D" id="1.10.540.10">
    <property type="entry name" value="Acyl-CoA dehydrogenase/oxidase, N-terminal domain"/>
    <property type="match status" value="1"/>
</dbReference>
<dbReference type="OrthoDB" id="9802447at2"/>
<dbReference type="InterPro" id="IPR036250">
    <property type="entry name" value="AcylCo_DH-like_C"/>
</dbReference>
<accession>A0A0N0RFQ0</accession>
<dbReference type="GO" id="GO:0050660">
    <property type="term" value="F:flavin adenine dinucleotide binding"/>
    <property type="evidence" value="ECO:0007669"/>
    <property type="project" value="InterPro"/>
</dbReference>